<dbReference type="AlphaFoldDB" id="A0A7L9IXP2"/>
<name>A0A7L9IXP2_9MICO</name>
<keyword evidence="1" id="KW-0732">Signal</keyword>
<protein>
    <recommendedName>
        <fullName evidence="2">AMIN-like domain-containing protein</fullName>
    </recommendedName>
</protein>
<evidence type="ECO:0000313" key="4">
    <source>
        <dbReference type="Proteomes" id="UP000593998"/>
    </source>
</evidence>
<sequence>MSRTMKARLAAATCAAAMTVAGGALASAPAQGSTGSAAAGTACATDWGSGAKSAPTMSWSQITNARAGRHACYDRFVVDLRGTLRGYDVRYAPVYTEGQGKRVWLKGGADLRVIVRGPAYDSRGRATYNPRSKLNAVDVTGFRTFRQIAFAGSFEGQSTFGVGTRARLPMRVFIIKTTGGSRLVVDVAHTW</sequence>
<dbReference type="EMBL" id="CP062789">
    <property type="protein sequence ID" value="QOK21637.1"/>
    <property type="molecule type" value="Genomic_DNA"/>
</dbReference>
<evidence type="ECO:0000259" key="2">
    <source>
        <dbReference type="Pfam" id="PF24837"/>
    </source>
</evidence>
<proteinExistence type="predicted"/>
<evidence type="ECO:0000256" key="1">
    <source>
        <dbReference type="SAM" id="SignalP"/>
    </source>
</evidence>
<feature type="domain" description="AMIN-like" evidence="2">
    <location>
        <begin position="61"/>
        <end position="189"/>
    </location>
</feature>
<dbReference type="Proteomes" id="UP000593998">
    <property type="component" value="Chromosome"/>
</dbReference>
<feature type="chain" id="PRO_5032627278" description="AMIN-like domain-containing protein" evidence="1">
    <location>
        <begin position="27"/>
        <end position="191"/>
    </location>
</feature>
<dbReference type="InterPro" id="IPR056303">
    <property type="entry name" value="AMIN-like"/>
</dbReference>
<evidence type="ECO:0000313" key="3">
    <source>
        <dbReference type="EMBL" id="QOK21637.1"/>
    </source>
</evidence>
<reference evidence="3 4" key="1">
    <citation type="submission" date="2020-10" db="EMBL/GenBank/DDBJ databases">
        <title>Janibacter indicus TT2 genome sequence.</title>
        <authorList>
            <person name="Lee K."/>
            <person name="Ganzorig M."/>
        </authorList>
    </citation>
    <scope>NUCLEOTIDE SEQUENCE [LARGE SCALE GENOMIC DNA]</scope>
    <source>
        <strain evidence="3 4">TT2</strain>
    </source>
</reference>
<organism evidence="3 4">
    <name type="scientific">Janibacter indicus</name>
    <dbReference type="NCBI Taxonomy" id="857417"/>
    <lineage>
        <taxon>Bacteria</taxon>
        <taxon>Bacillati</taxon>
        <taxon>Actinomycetota</taxon>
        <taxon>Actinomycetes</taxon>
        <taxon>Micrococcales</taxon>
        <taxon>Intrasporangiaceae</taxon>
        <taxon>Janibacter</taxon>
    </lineage>
</organism>
<gene>
    <name evidence="3" type="ORF">IGS73_10790</name>
</gene>
<accession>A0A7L9IXP2</accession>
<dbReference type="Pfam" id="PF24837">
    <property type="entry name" value="AMIN-like"/>
    <property type="match status" value="1"/>
</dbReference>
<dbReference type="RefSeq" id="WP_192910416.1">
    <property type="nucleotide sequence ID" value="NZ_CP062789.1"/>
</dbReference>
<feature type="signal peptide" evidence="1">
    <location>
        <begin position="1"/>
        <end position="26"/>
    </location>
</feature>